<evidence type="ECO:0000256" key="1">
    <source>
        <dbReference type="SAM" id="MobiDB-lite"/>
    </source>
</evidence>
<protein>
    <submittedName>
        <fullName evidence="2">Uncharacterized protein</fullName>
    </submittedName>
</protein>
<keyword evidence="3" id="KW-1185">Reference proteome</keyword>
<gene>
    <name evidence="2" type="ORF">T459_12051</name>
</gene>
<evidence type="ECO:0000313" key="2">
    <source>
        <dbReference type="EMBL" id="PHT83608.1"/>
    </source>
</evidence>
<dbReference type="Proteomes" id="UP000222542">
    <property type="component" value="Unassembled WGS sequence"/>
</dbReference>
<dbReference type="EMBL" id="AYRZ02000004">
    <property type="protein sequence ID" value="PHT83608.1"/>
    <property type="molecule type" value="Genomic_DNA"/>
</dbReference>
<sequence>MWPTSNNPTVKPPKIKKLPGRPHKIRRKEADKSRKTGKLSKCGTQGHNKRSCPTRDQPSTSQSAGTSSQAQAGVSTGRGRERARGSGPSHSPGTSYQQEATTNIASATKGGGRGKDSVSGGLSIPNISSGRGRGMGIGIHQAEDEFTTLNPGMPSRRVISTGAKGTKRFEVVTGDIGYTPRQGFNGKESRPLPIANLKK</sequence>
<feature type="compositionally biased region" description="Basic residues" evidence="1">
    <location>
        <begin position="13"/>
        <end position="27"/>
    </location>
</feature>
<name>A0A2G2ZNN7_CAPAN</name>
<evidence type="ECO:0000313" key="3">
    <source>
        <dbReference type="Proteomes" id="UP000222542"/>
    </source>
</evidence>
<feature type="region of interest" description="Disordered" evidence="1">
    <location>
        <begin position="176"/>
        <end position="199"/>
    </location>
</feature>
<dbReference type="Gramene" id="PHT83608">
    <property type="protein sequence ID" value="PHT83608"/>
    <property type="gene ID" value="T459_12051"/>
</dbReference>
<reference evidence="2 3" key="1">
    <citation type="journal article" date="2014" name="Nat. Genet.">
        <title>Genome sequence of the hot pepper provides insights into the evolution of pungency in Capsicum species.</title>
        <authorList>
            <person name="Kim S."/>
            <person name="Park M."/>
            <person name="Yeom S.I."/>
            <person name="Kim Y.M."/>
            <person name="Lee J.M."/>
            <person name="Lee H.A."/>
            <person name="Seo E."/>
            <person name="Choi J."/>
            <person name="Cheong K."/>
            <person name="Kim K.T."/>
            <person name="Jung K."/>
            <person name="Lee G.W."/>
            <person name="Oh S.K."/>
            <person name="Bae C."/>
            <person name="Kim S.B."/>
            <person name="Lee H.Y."/>
            <person name="Kim S.Y."/>
            <person name="Kim M.S."/>
            <person name="Kang B.C."/>
            <person name="Jo Y.D."/>
            <person name="Yang H.B."/>
            <person name="Jeong H.J."/>
            <person name="Kang W.H."/>
            <person name="Kwon J.K."/>
            <person name="Shin C."/>
            <person name="Lim J.Y."/>
            <person name="Park J.H."/>
            <person name="Huh J.H."/>
            <person name="Kim J.S."/>
            <person name="Kim B.D."/>
            <person name="Cohen O."/>
            <person name="Paran I."/>
            <person name="Suh M.C."/>
            <person name="Lee S.B."/>
            <person name="Kim Y.K."/>
            <person name="Shin Y."/>
            <person name="Noh S.J."/>
            <person name="Park J."/>
            <person name="Seo Y.S."/>
            <person name="Kwon S.Y."/>
            <person name="Kim H.A."/>
            <person name="Park J.M."/>
            <person name="Kim H.J."/>
            <person name="Choi S.B."/>
            <person name="Bosland P.W."/>
            <person name="Reeves G."/>
            <person name="Jo S.H."/>
            <person name="Lee B.W."/>
            <person name="Cho H.T."/>
            <person name="Choi H.S."/>
            <person name="Lee M.S."/>
            <person name="Yu Y."/>
            <person name="Do Choi Y."/>
            <person name="Park B.S."/>
            <person name="van Deynze A."/>
            <person name="Ashrafi H."/>
            <person name="Hill T."/>
            <person name="Kim W.T."/>
            <person name="Pai H.S."/>
            <person name="Ahn H.K."/>
            <person name="Yeam I."/>
            <person name="Giovannoni J.J."/>
            <person name="Rose J.K."/>
            <person name="Sorensen I."/>
            <person name="Lee S.J."/>
            <person name="Kim R.W."/>
            <person name="Choi I.Y."/>
            <person name="Choi B.S."/>
            <person name="Lim J.S."/>
            <person name="Lee Y.H."/>
            <person name="Choi D."/>
        </authorList>
    </citation>
    <scope>NUCLEOTIDE SEQUENCE [LARGE SCALE GENOMIC DNA]</scope>
    <source>
        <strain evidence="3">cv. CM334</strain>
    </source>
</reference>
<feature type="compositionally biased region" description="Polar residues" evidence="1">
    <location>
        <begin position="88"/>
        <end position="106"/>
    </location>
</feature>
<comment type="caution">
    <text evidence="2">The sequence shown here is derived from an EMBL/GenBank/DDBJ whole genome shotgun (WGS) entry which is preliminary data.</text>
</comment>
<reference evidence="2 3" key="2">
    <citation type="journal article" date="2017" name="Genome Biol.">
        <title>New reference genome sequences of hot pepper reveal the massive evolution of plant disease-resistance genes by retroduplication.</title>
        <authorList>
            <person name="Kim S."/>
            <person name="Park J."/>
            <person name="Yeom S.I."/>
            <person name="Kim Y.M."/>
            <person name="Seo E."/>
            <person name="Kim K.T."/>
            <person name="Kim M.S."/>
            <person name="Lee J.M."/>
            <person name="Cheong K."/>
            <person name="Shin H.S."/>
            <person name="Kim S.B."/>
            <person name="Han K."/>
            <person name="Lee J."/>
            <person name="Park M."/>
            <person name="Lee H.A."/>
            <person name="Lee H.Y."/>
            <person name="Lee Y."/>
            <person name="Oh S."/>
            <person name="Lee J.H."/>
            <person name="Choi E."/>
            <person name="Choi E."/>
            <person name="Lee S.E."/>
            <person name="Jeon J."/>
            <person name="Kim H."/>
            <person name="Choi G."/>
            <person name="Song H."/>
            <person name="Lee J."/>
            <person name="Lee S.C."/>
            <person name="Kwon J.K."/>
            <person name="Lee H.Y."/>
            <person name="Koo N."/>
            <person name="Hong Y."/>
            <person name="Kim R.W."/>
            <person name="Kang W.H."/>
            <person name="Huh J.H."/>
            <person name="Kang B.C."/>
            <person name="Yang T.J."/>
            <person name="Lee Y.H."/>
            <person name="Bennetzen J.L."/>
            <person name="Choi D."/>
        </authorList>
    </citation>
    <scope>NUCLEOTIDE SEQUENCE [LARGE SCALE GENOMIC DNA]</scope>
    <source>
        <strain evidence="3">cv. CM334</strain>
    </source>
</reference>
<organism evidence="2 3">
    <name type="scientific">Capsicum annuum</name>
    <name type="common">Capsicum pepper</name>
    <dbReference type="NCBI Taxonomy" id="4072"/>
    <lineage>
        <taxon>Eukaryota</taxon>
        <taxon>Viridiplantae</taxon>
        <taxon>Streptophyta</taxon>
        <taxon>Embryophyta</taxon>
        <taxon>Tracheophyta</taxon>
        <taxon>Spermatophyta</taxon>
        <taxon>Magnoliopsida</taxon>
        <taxon>eudicotyledons</taxon>
        <taxon>Gunneridae</taxon>
        <taxon>Pentapetalae</taxon>
        <taxon>asterids</taxon>
        <taxon>lamiids</taxon>
        <taxon>Solanales</taxon>
        <taxon>Solanaceae</taxon>
        <taxon>Solanoideae</taxon>
        <taxon>Capsiceae</taxon>
        <taxon>Capsicum</taxon>
    </lineage>
</organism>
<proteinExistence type="predicted"/>
<feature type="region of interest" description="Disordered" evidence="1">
    <location>
        <begin position="1"/>
        <end position="136"/>
    </location>
</feature>
<accession>A0A2G2ZNN7</accession>
<dbReference type="AlphaFoldDB" id="A0A2G2ZNN7"/>
<feature type="compositionally biased region" description="Low complexity" evidence="1">
    <location>
        <begin position="59"/>
        <end position="73"/>
    </location>
</feature>